<accession>X6LY66</accession>
<evidence type="ECO:0000313" key="4">
    <source>
        <dbReference type="EMBL" id="ETO06559.1"/>
    </source>
</evidence>
<feature type="compositionally biased region" description="Basic and acidic residues" evidence="2">
    <location>
        <begin position="276"/>
        <end position="299"/>
    </location>
</feature>
<evidence type="ECO:0000256" key="1">
    <source>
        <dbReference type="SAM" id="Coils"/>
    </source>
</evidence>
<feature type="coiled-coil region" evidence="1">
    <location>
        <begin position="107"/>
        <end position="166"/>
    </location>
</feature>
<keyword evidence="1" id="KW-0175">Coiled coil</keyword>
<organism evidence="4 5">
    <name type="scientific">Reticulomyxa filosa</name>
    <dbReference type="NCBI Taxonomy" id="46433"/>
    <lineage>
        <taxon>Eukaryota</taxon>
        <taxon>Sar</taxon>
        <taxon>Rhizaria</taxon>
        <taxon>Retaria</taxon>
        <taxon>Foraminifera</taxon>
        <taxon>Monothalamids</taxon>
        <taxon>Reticulomyxidae</taxon>
        <taxon>Reticulomyxa</taxon>
    </lineage>
</organism>
<evidence type="ECO:0000256" key="2">
    <source>
        <dbReference type="SAM" id="MobiDB-lite"/>
    </source>
</evidence>
<comment type="caution">
    <text evidence="4">The sequence shown here is derived from an EMBL/GenBank/DDBJ whole genome shotgun (WGS) entry which is preliminary data.</text>
</comment>
<keyword evidence="3" id="KW-1133">Transmembrane helix</keyword>
<dbReference type="Proteomes" id="UP000023152">
    <property type="component" value="Unassembled WGS sequence"/>
</dbReference>
<dbReference type="AlphaFoldDB" id="X6LY66"/>
<feature type="region of interest" description="Disordered" evidence="2">
    <location>
        <begin position="276"/>
        <end position="302"/>
    </location>
</feature>
<keyword evidence="5" id="KW-1185">Reference proteome</keyword>
<evidence type="ECO:0000313" key="5">
    <source>
        <dbReference type="Proteomes" id="UP000023152"/>
    </source>
</evidence>
<protein>
    <recommendedName>
        <fullName evidence="6">Viral A-type inclusion protein</fullName>
    </recommendedName>
</protein>
<evidence type="ECO:0008006" key="6">
    <source>
        <dbReference type="Google" id="ProtNLM"/>
    </source>
</evidence>
<dbReference type="EMBL" id="ASPP01027024">
    <property type="protein sequence ID" value="ETO06559.1"/>
    <property type="molecule type" value="Genomic_DNA"/>
</dbReference>
<keyword evidence="3" id="KW-0812">Transmembrane</keyword>
<keyword evidence="3" id="KW-0472">Membrane</keyword>
<proteinExistence type="predicted"/>
<evidence type="ECO:0000256" key="3">
    <source>
        <dbReference type="SAM" id="Phobius"/>
    </source>
</evidence>
<reference evidence="4 5" key="1">
    <citation type="journal article" date="2013" name="Curr. Biol.">
        <title>The Genome of the Foraminiferan Reticulomyxa filosa.</title>
        <authorList>
            <person name="Glockner G."/>
            <person name="Hulsmann N."/>
            <person name="Schleicher M."/>
            <person name="Noegel A.A."/>
            <person name="Eichinger L."/>
            <person name="Gallinger C."/>
            <person name="Pawlowski J."/>
            <person name="Sierra R."/>
            <person name="Euteneuer U."/>
            <person name="Pillet L."/>
            <person name="Moustafa A."/>
            <person name="Platzer M."/>
            <person name="Groth M."/>
            <person name="Szafranski K."/>
            <person name="Schliwa M."/>
        </authorList>
    </citation>
    <scope>NUCLEOTIDE SEQUENCE [LARGE SCALE GENOMIC DNA]</scope>
</reference>
<feature type="transmembrane region" description="Helical" evidence="3">
    <location>
        <begin position="128"/>
        <end position="145"/>
    </location>
</feature>
<name>X6LY66_RETFI</name>
<sequence length="494" mass="58193">MSKEKWANQIKTKKEKDVAVQEKRKKFYNIFFSNPFLNFKKKKKLKKKERQNEMIWNNFFKKIVEKKKLIKSLFDKYFYIVMLDVKTPWKQERQVCVDMQKIVQMKNKELEKKIIELTVEIDKLKVCFYFFVVVICLINIVGMFNKKNQELELKADLEQITILRKEKVKKVNIDNLLLLVCLFGFVNFFRVPSIKTGYLENEKRSLLGDLNRLQTELIYVKTQNEDLNKNIDAIKSGISETRTYKHNIASQLGKKKYLLKYKDDVKRLKEELSEKETELQKEVEAKRASDQHRHSEQTKMKKKKLKYLKKQLKYQKSNFKEELHSVKAQAKADLYSLAEKNGQRRIIRGSNERIVKLDDELNEARNTGENLSGKSTALSDELKVIKKEKADLSGHVEKLKEELKEKELSAQNAESEASNKINKLEKELVSRKEISTNEINSVYASNRKLSDQIDCLKKEFYDKSSKRISFADKLRQAIDDIVTLRNSESSLKGQ</sequence>
<gene>
    <name evidence="4" type="ORF">RFI_30833</name>
</gene>
<feature type="non-terminal residue" evidence="4">
    <location>
        <position position="494"/>
    </location>
</feature>